<protein>
    <submittedName>
        <fullName evidence="3">Helix-turn-helix domain-containing protein</fullName>
    </submittedName>
</protein>
<evidence type="ECO:0000256" key="1">
    <source>
        <dbReference type="ARBA" id="ARBA00023125"/>
    </source>
</evidence>
<keyword evidence="4" id="KW-1185">Reference proteome</keyword>
<dbReference type="PANTHER" id="PTHR46558">
    <property type="entry name" value="TRACRIPTIONAL REGULATORY PROTEIN-RELATED-RELATED"/>
    <property type="match status" value="1"/>
</dbReference>
<gene>
    <name evidence="3" type="ORF">ACJDU8_10815</name>
</gene>
<reference evidence="3 4" key="1">
    <citation type="submission" date="2024-11" db="EMBL/GenBank/DDBJ databases">
        <authorList>
            <person name="Heng Y.C."/>
            <person name="Lim A.C.H."/>
            <person name="Lee J.K.Y."/>
            <person name="Kittelmann S."/>
        </authorList>
    </citation>
    <scope>NUCLEOTIDE SEQUENCE [LARGE SCALE GENOMIC DNA]</scope>
    <source>
        <strain evidence="3 4">WILCCON 0269</strain>
    </source>
</reference>
<dbReference type="InterPro" id="IPR010982">
    <property type="entry name" value="Lambda_DNA-bd_dom_sf"/>
</dbReference>
<dbReference type="RefSeq" id="WP_406792168.1">
    <property type="nucleotide sequence ID" value="NZ_JBJHZX010000014.1"/>
</dbReference>
<dbReference type="PROSITE" id="PS50943">
    <property type="entry name" value="HTH_CROC1"/>
    <property type="match status" value="1"/>
</dbReference>
<dbReference type="Gene3D" id="1.10.260.40">
    <property type="entry name" value="lambda repressor-like DNA-binding domains"/>
    <property type="match status" value="1"/>
</dbReference>
<evidence type="ECO:0000313" key="4">
    <source>
        <dbReference type="Proteomes" id="UP001623660"/>
    </source>
</evidence>
<dbReference type="InterPro" id="IPR001387">
    <property type="entry name" value="Cro/C1-type_HTH"/>
</dbReference>
<feature type="domain" description="HTH cro/C1-type" evidence="2">
    <location>
        <begin position="7"/>
        <end position="61"/>
    </location>
</feature>
<dbReference type="SUPFAM" id="SSF47413">
    <property type="entry name" value="lambda repressor-like DNA-binding domains"/>
    <property type="match status" value="1"/>
</dbReference>
<sequence length="269" mass="31381">MDIGNRIKELRLKKKWTQEQLATKAEVTRVSIGNYERNSRTPDAIALNKIAKALDVSIKALTMDKTFSEYILSSILDYFKDTPNPIEVIANNINVSSEELSSSIKNNRKNLSLEIQKKLLTYLNEIDEWVVKQIYNDVFYNSCFDVNEEIKEFIKGTVHEYHNRNLSLEDMKKLIAIESPHTEALFNFLTDPNVEMVFGYSYGTLTMKGYDELLISKVENAIKDILIEIKEKEKQGSVYIKGWHRWVSEGDEYYEWIKRIDTTYISHPE</sequence>
<dbReference type="PANTHER" id="PTHR46558:SF11">
    <property type="entry name" value="HTH-TYPE TRANSCRIPTIONAL REGULATOR XRE"/>
    <property type="match status" value="1"/>
</dbReference>
<dbReference type="SMART" id="SM00530">
    <property type="entry name" value="HTH_XRE"/>
    <property type="match status" value="1"/>
</dbReference>
<evidence type="ECO:0000259" key="2">
    <source>
        <dbReference type="PROSITE" id="PS50943"/>
    </source>
</evidence>
<proteinExistence type="predicted"/>
<accession>A0ABW8SK28</accession>
<dbReference type="Pfam" id="PF01381">
    <property type="entry name" value="HTH_3"/>
    <property type="match status" value="1"/>
</dbReference>
<name>A0ABW8SK28_9CLOT</name>
<dbReference type="Proteomes" id="UP001623660">
    <property type="component" value="Unassembled WGS sequence"/>
</dbReference>
<keyword evidence="1" id="KW-0238">DNA-binding</keyword>
<organism evidence="3 4">
    <name type="scientific">Candidatus Clostridium eludens</name>
    <dbReference type="NCBI Taxonomy" id="3381663"/>
    <lineage>
        <taxon>Bacteria</taxon>
        <taxon>Bacillati</taxon>
        <taxon>Bacillota</taxon>
        <taxon>Clostridia</taxon>
        <taxon>Eubacteriales</taxon>
        <taxon>Clostridiaceae</taxon>
        <taxon>Clostridium</taxon>
    </lineage>
</organism>
<dbReference type="CDD" id="cd00093">
    <property type="entry name" value="HTH_XRE"/>
    <property type="match status" value="1"/>
</dbReference>
<evidence type="ECO:0000313" key="3">
    <source>
        <dbReference type="EMBL" id="MFL0196052.1"/>
    </source>
</evidence>
<comment type="caution">
    <text evidence="3">The sequence shown here is derived from an EMBL/GenBank/DDBJ whole genome shotgun (WGS) entry which is preliminary data.</text>
</comment>
<dbReference type="EMBL" id="JBJHZX010000014">
    <property type="protein sequence ID" value="MFL0196052.1"/>
    <property type="molecule type" value="Genomic_DNA"/>
</dbReference>